<dbReference type="OMA" id="VKTDRNW"/>
<feature type="compositionally biased region" description="Polar residues" evidence="2">
    <location>
        <begin position="1"/>
        <end position="16"/>
    </location>
</feature>
<dbReference type="Gramene" id="ERN12440">
    <property type="protein sequence ID" value="ERN12440"/>
    <property type="gene ID" value="AMTR_s00025p00142500"/>
</dbReference>
<evidence type="ECO:0000259" key="3">
    <source>
        <dbReference type="Pfam" id="PF06747"/>
    </source>
</evidence>
<evidence type="ECO:0000256" key="1">
    <source>
        <dbReference type="ARBA" id="ARBA00023157"/>
    </source>
</evidence>
<accession>W1PY76</accession>
<feature type="region of interest" description="Disordered" evidence="2">
    <location>
        <begin position="1"/>
        <end position="22"/>
    </location>
</feature>
<dbReference type="PANTHER" id="PTHR48236">
    <property type="entry name" value="COX19-LIKE CHCH FAMILY PROTEIN"/>
    <property type="match status" value="1"/>
</dbReference>
<dbReference type="Proteomes" id="UP000017836">
    <property type="component" value="Unassembled WGS sequence"/>
</dbReference>
<reference evidence="5" key="1">
    <citation type="journal article" date="2013" name="Science">
        <title>The Amborella genome and the evolution of flowering plants.</title>
        <authorList>
            <consortium name="Amborella Genome Project"/>
        </authorList>
    </citation>
    <scope>NUCLEOTIDE SEQUENCE [LARGE SCALE GENOMIC DNA]</scope>
</reference>
<evidence type="ECO:0000256" key="2">
    <source>
        <dbReference type="SAM" id="MobiDB-lite"/>
    </source>
</evidence>
<dbReference type="EMBL" id="KI392614">
    <property type="protein sequence ID" value="ERN12440.1"/>
    <property type="molecule type" value="Genomic_DNA"/>
</dbReference>
<evidence type="ECO:0000313" key="5">
    <source>
        <dbReference type="Proteomes" id="UP000017836"/>
    </source>
</evidence>
<dbReference type="eggNOG" id="ENOG502S8K8">
    <property type="taxonomic scope" value="Eukaryota"/>
</dbReference>
<dbReference type="HOGENOM" id="CLU_186390_1_0_1"/>
<dbReference type="InterPro" id="IPR010625">
    <property type="entry name" value="CHCH"/>
</dbReference>
<sequence length="78" mass="8893">MEPPSSKSTHPPSIHQSDLDDEDDNVKQLDHCAILYLALQDCLVNTNRNWKSCQPEVRALKACHEKKKIVQKEDSAHN</sequence>
<name>W1PY76_AMBTC</name>
<proteinExistence type="predicted"/>
<evidence type="ECO:0000313" key="4">
    <source>
        <dbReference type="EMBL" id="ERN12440.1"/>
    </source>
</evidence>
<dbReference type="KEGG" id="atr:18440658"/>
<feature type="domain" description="CHCH" evidence="3">
    <location>
        <begin position="32"/>
        <end position="66"/>
    </location>
</feature>
<gene>
    <name evidence="4" type="ORF">AMTR_s00025p00142500</name>
</gene>
<protein>
    <recommendedName>
        <fullName evidence="3">CHCH domain-containing protein</fullName>
    </recommendedName>
</protein>
<dbReference type="AlphaFoldDB" id="W1PY76"/>
<dbReference type="OrthoDB" id="5586401at2759"/>
<keyword evidence="5" id="KW-1185">Reference proteome</keyword>
<keyword evidence="1" id="KW-1015">Disulfide bond</keyword>
<organism evidence="4 5">
    <name type="scientific">Amborella trichopoda</name>
    <dbReference type="NCBI Taxonomy" id="13333"/>
    <lineage>
        <taxon>Eukaryota</taxon>
        <taxon>Viridiplantae</taxon>
        <taxon>Streptophyta</taxon>
        <taxon>Embryophyta</taxon>
        <taxon>Tracheophyta</taxon>
        <taxon>Spermatophyta</taxon>
        <taxon>Magnoliopsida</taxon>
        <taxon>Amborellales</taxon>
        <taxon>Amborellaceae</taxon>
        <taxon>Amborella</taxon>
    </lineage>
</organism>
<dbReference type="PANTHER" id="PTHR48236:SF1">
    <property type="entry name" value="COX19-LIKE CHCH FAMILY PROTEIN"/>
    <property type="match status" value="1"/>
</dbReference>
<dbReference type="Pfam" id="PF06747">
    <property type="entry name" value="CHCH"/>
    <property type="match status" value="1"/>
</dbReference>